<dbReference type="Gene3D" id="3.30.110.170">
    <property type="entry name" value="Protein of unknown function (DUF541), domain 1"/>
    <property type="match status" value="1"/>
</dbReference>
<reference evidence="2 3" key="1">
    <citation type="submission" date="2023-05" db="EMBL/GenBank/DDBJ databases">
        <title>Xanthomonas rydalmerenesis sp. nov., a novel Xanthomonas species isolated from Fragaria x ananassa.</title>
        <authorList>
            <person name="McKnight D.J.E."/>
            <person name="Wong-Bajracharya J."/>
            <person name="Okoh E.B."/>
            <person name="Snijders F."/>
            <person name="Lidbetter F."/>
            <person name="Webster J."/>
            <person name="Djordjevic S.P."/>
            <person name="Bogema D.R."/>
            <person name="Chapman T.A."/>
        </authorList>
    </citation>
    <scope>NUCLEOTIDE SEQUENCE [LARGE SCALE GENOMIC DNA]</scope>
    <source>
        <strain evidence="2 3">DAR34883</strain>
    </source>
</reference>
<feature type="signal peptide" evidence="1">
    <location>
        <begin position="1"/>
        <end position="23"/>
    </location>
</feature>
<keyword evidence="3" id="KW-1185">Reference proteome</keyword>
<protein>
    <submittedName>
        <fullName evidence="2">SIMPL domain-containing protein</fullName>
    </submittedName>
</protein>
<dbReference type="EMBL" id="CP126172">
    <property type="protein sequence ID" value="WOS40618.1"/>
    <property type="molecule type" value="Genomic_DNA"/>
</dbReference>
<dbReference type="InterPro" id="IPR052022">
    <property type="entry name" value="26kDa_periplasmic_antigen"/>
</dbReference>
<proteinExistence type="predicted"/>
<feature type="chain" id="PRO_5046723750" evidence="1">
    <location>
        <begin position="24"/>
        <end position="258"/>
    </location>
</feature>
<evidence type="ECO:0000313" key="2">
    <source>
        <dbReference type="EMBL" id="WOS40618.1"/>
    </source>
</evidence>
<dbReference type="Pfam" id="PF04402">
    <property type="entry name" value="SIMPL"/>
    <property type="match status" value="1"/>
</dbReference>
<dbReference type="Proteomes" id="UP001302020">
    <property type="component" value="Chromosome"/>
</dbReference>
<gene>
    <name evidence="2" type="ORF">QN243_19860</name>
</gene>
<dbReference type="Gene3D" id="3.30.70.2970">
    <property type="entry name" value="Protein of unknown function (DUF541), domain 2"/>
    <property type="match status" value="1"/>
</dbReference>
<evidence type="ECO:0000313" key="3">
    <source>
        <dbReference type="Proteomes" id="UP001302020"/>
    </source>
</evidence>
<keyword evidence="1" id="KW-0732">Signal</keyword>
<dbReference type="InterPro" id="IPR007497">
    <property type="entry name" value="SIMPL/DUF541"/>
</dbReference>
<dbReference type="PANTHER" id="PTHR34387:SF2">
    <property type="entry name" value="SLR1258 PROTEIN"/>
    <property type="match status" value="1"/>
</dbReference>
<dbReference type="PANTHER" id="PTHR34387">
    <property type="entry name" value="SLR1258 PROTEIN"/>
    <property type="match status" value="1"/>
</dbReference>
<organism evidence="2 3">
    <name type="scientific">Xanthomonas rydalmerensis</name>
    <dbReference type="NCBI Taxonomy" id="3046274"/>
    <lineage>
        <taxon>Bacteria</taxon>
        <taxon>Pseudomonadati</taxon>
        <taxon>Pseudomonadota</taxon>
        <taxon>Gammaproteobacteria</taxon>
        <taxon>Lysobacterales</taxon>
        <taxon>Lysobacteraceae</taxon>
        <taxon>Xanthomonas</taxon>
    </lineage>
</organism>
<name>A0ABZ0JML2_9XANT</name>
<sequence length="258" mass="27042">MKLSKIGPWFLAAVLALPACASAQVNSLPSQPHLLVKGEAKREVVPDRFGVTITLSAVDADPGAARKRVQANAEKVLAAFAQRHALAGSVQATTLSIAPERRYQGDKQLFEGTRVQRTLSAEFAALDDVRALLGALATSEDVQVSGIAPRYSGEAALRAELKRQAAEQTRSSAQSLAKAYGVRLGGLYTISEVAPNFAYGIQAGQWPSESVAVQLVSAPPAPAADLSTARAADGMAESLEAGTLTLSENVYAVFLIAQ</sequence>
<accession>A0ABZ0JML2</accession>
<evidence type="ECO:0000256" key="1">
    <source>
        <dbReference type="SAM" id="SignalP"/>
    </source>
</evidence>
<dbReference type="RefSeq" id="WP_317844007.1">
    <property type="nucleotide sequence ID" value="NZ_CP126170.1"/>
</dbReference>